<keyword evidence="6" id="KW-0999">Mitochondrion inner membrane</keyword>
<keyword evidence="5" id="KW-0479">Metal-binding</keyword>
<keyword evidence="9" id="KW-0408">Iron</keyword>
<dbReference type="InterPro" id="IPR000701">
    <property type="entry name" value="SuccDH_FuR_B_TM-su"/>
</dbReference>
<comment type="subcellular location">
    <subcellularLocation>
        <location evidence="1">Mitochondrion inner membrane</location>
        <topology evidence="1">Multi-pass membrane protein</topology>
    </subcellularLocation>
</comment>
<dbReference type="OrthoDB" id="588261at2759"/>
<evidence type="ECO:0000256" key="11">
    <source>
        <dbReference type="ARBA" id="ARBA00023136"/>
    </source>
</evidence>
<dbReference type="GO" id="GO:0009055">
    <property type="term" value="F:electron transfer activity"/>
    <property type="evidence" value="ECO:0007669"/>
    <property type="project" value="InterPro"/>
</dbReference>
<dbReference type="InterPro" id="IPR014314">
    <property type="entry name" value="Succ_DH_cytb556"/>
</dbReference>
<evidence type="ECO:0000256" key="10">
    <source>
        <dbReference type="ARBA" id="ARBA00023128"/>
    </source>
</evidence>
<dbReference type="NCBIfam" id="TIGR02970">
    <property type="entry name" value="succ_dehyd_cytB"/>
    <property type="match status" value="1"/>
</dbReference>
<dbReference type="AlphaFoldDB" id="A0A0N4UXP2"/>
<dbReference type="InterPro" id="IPR034804">
    <property type="entry name" value="SQR/QFR_C/D"/>
</dbReference>
<keyword evidence="11 12" id="KW-0472">Membrane</keyword>
<evidence type="ECO:0000256" key="8">
    <source>
        <dbReference type="ARBA" id="ARBA00022989"/>
    </source>
</evidence>
<dbReference type="Gene3D" id="1.20.1300.10">
    <property type="entry name" value="Fumarate reductase/succinate dehydrogenase, transmembrane subunit"/>
    <property type="match status" value="1"/>
</dbReference>
<sequence length="175" mass="20084">MTFHFSCRFNPNLIVRLLQTSAIRQAEKTPIQKWGWDYLMRQRYLKRPIAPHIKIYQKQLTWMVSGAHRVTGCAMAGTLLIGGLLFTAGPISFTQFINFIRDLHLPFIVYDALKFIIAFPIAFHTLNGIRFICFDMAKFTDIKSVYKTGYLVLTLAALIALAVTIVPHTEYGRKK</sequence>
<evidence type="ECO:0000256" key="4">
    <source>
        <dbReference type="ARBA" id="ARBA00022692"/>
    </source>
</evidence>
<dbReference type="PROSITE" id="PS01000">
    <property type="entry name" value="SDH_CYT_1"/>
    <property type="match status" value="1"/>
</dbReference>
<dbReference type="PANTHER" id="PTHR10978:SF5">
    <property type="entry name" value="SUCCINATE DEHYDROGENASE CYTOCHROME B560 SUBUNIT, MITOCHONDRIAL"/>
    <property type="match status" value="1"/>
</dbReference>
<dbReference type="PANTHER" id="PTHR10978">
    <property type="entry name" value="SUCCINATE DEHYDROGENASE CYTOCHROME B560 SUBUNIT"/>
    <property type="match status" value="1"/>
</dbReference>
<dbReference type="GO" id="GO:0005743">
    <property type="term" value="C:mitochondrial inner membrane"/>
    <property type="evidence" value="ECO:0007669"/>
    <property type="project" value="UniProtKB-SubCell"/>
</dbReference>
<evidence type="ECO:0000256" key="7">
    <source>
        <dbReference type="ARBA" id="ARBA00022946"/>
    </source>
</evidence>
<comment type="pathway">
    <text evidence="2">Carbohydrate metabolism; tricarboxylic acid cycle.</text>
</comment>
<reference evidence="15" key="1">
    <citation type="submission" date="2017-02" db="UniProtKB">
        <authorList>
            <consortium name="WormBaseParasite"/>
        </authorList>
    </citation>
    <scope>IDENTIFICATION</scope>
</reference>
<dbReference type="EMBL" id="UXUI01007305">
    <property type="protein sequence ID" value="VDD86878.1"/>
    <property type="molecule type" value="Genomic_DNA"/>
</dbReference>
<dbReference type="Pfam" id="PF01127">
    <property type="entry name" value="Sdh_cyt"/>
    <property type="match status" value="1"/>
</dbReference>
<accession>A0A0N4UXP2</accession>
<dbReference type="WBParaSite" id="EVEC_0000231301-mRNA-1">
    <property type="protein sequence ID" value="EVEC_0000231301-mRNA-1"/>
    <property type="gene ID" value="EVEC_0000231301"/>
</dbReference>
<feature type="transmembrane region" description="Helical" evidence="12">
    <location>
        <begin position="73"/>
        <end position="93"/>
    </location>
</feature>
<feature type="transmembrane region" description="Helical" evidence="12">
    <location>
        <begin position="113"/>
        <end position="133"/>
    </location>
</feature>
<keyword evidence="7" id="KW-0809">Transit peptide</keyword>
<protein>
    <submittedName>
        <fullName evidence="15">Succinate dehydrogenase cytochrome b560 subunit, mitochondrial</fullName>
    </submittedName>
</protein>
<dbReference type="InterPro" id="IPR018495">
    <property type="entry name" value="Succ_DH_cyt_bsu_CS"/>
</dbReference>
<keyword evidence="10" id="KW-0496">Mitochondrion</keyword>
<evidence type="ECO:0000256" key="3">
    <source>
        <dbReference type="ARBA" id="ARBA00022617"/>
    </source>
</evidence>
<dbReference type="GO" id="GO:0006099">
    <property type="term" value="P:tricarboxylic acid cycle"/>
    <property type="evidence" value="ECO:0007669"/>
    <property type="project" value="InterPro"/>
</dbReference>
<gene>
    <name evidence="13" type="ORF">EVEC_LOCUS2021</name>
</gene>
<evidence type="ECO:0000313" key="15">
    <source>
        <dbReference type="WBParaSite" id="EVEC_0000231301-mRNA-1"/>
    </source>
</evidence>
<keyword evidence="4 12" id="KW-0812">Transmembrane</keyword>
<dbReference type="GO" id="GO:0006121">
    <property type="term" value="P:mitochondrial electron transport, succinate to ubiquinone"/>
    <property type="evidence" value="ECO:0007669"/>
    <property type="project" value="TreeGrafter"/>
</dbReference>
<keyword evidence="14" id="KW-1185">Reference proteome</keyword>
<keyword evidence="3" id="KW-0349">Heme</keyword>
<evidence type="ECO:0000256" key="9">
    <source>
        <dbReference type="ARBA" id="ARBA00023004"/>
    </source>
</evidence>
<dbReference type="FunFam" id="1.20.1300.10:FF:000011">
    <property type="entry name" value="Succinate dehydrogenase cytochrome b560 subunit"/>
    <property type="match status" value="1"/>
</dbReference>
<name>A0A0N4UXP2_ENTVE</name>
<evidence type="ECO:0000313" key="14">
    <source>
        <dbReference type="Proteomes" id="UP000274131"/>
    </source>
</evidence>
<dbReference type="STRING" id="51028.A0A0N4UXP2"/>
<evidence type="ECO:0000256" key="6">
    <source>
        <dbReference type="ARBA" id="ARBA00022792"/>
    </source>
</evidence>
<feature type="transmembrane region" description="Helical" evidence="12">
    <location>
        <begin position="145"/>
        <end position="166"/>
    </location>
</feature>
<evidence type="ECO:0000256" key="5">
    <source>
        <dbReference type="ARBA" id="ARBA00022723"/>
    </source>
</evidence>
<organism evidence="15">
    <name type="scientific">Enterobius vermicularis</name>
    <name type="common">Human pinworm</name>
    <dbReference type="NCBI Taxonomy" id="51028"/>
    <lineage>
        <taxon>Eukaryota</taxon>
        <taxon>Metazoa</taxon>
        <taxon>Ecdysozoa</taxon>
        <taxon>Nematoda</taxon>
        <taxon>Chromadorea</taxon>
        <taxon>Rhabditida</taxon>
        <taxon>Spirurina</taxon>
        <taxon>Oxyuridomorpha</taxon>
        <taxon>Oxyuroidea</taxon>
        <taxon>Oxyuridae</taxon>
        <taxon>Enterobius</taxon>
    </lineage>
</organism>
<evidence type="ECO:0000256" key="2">
    <source>
        <dbReference type="ARBA" id="ARBA00005163"/>
    </source>
</evidence>
<dbReference type="GO" id="GO:0046872">
    <property type="term" value="F:metal ion binding"/>
    <property type="evidence" value="ECO:0007669"/>
    <property type="project" value="UniProtKB-KW"/>
</dbReference>
<dbReference type="PROSITE" id="PS01001">
    <property type="entry name" value="SDH_CYT_2"/>
    <property type="match status" value="1"/>
</dbReference>
<evidence type="ECO:0000313" key="13">
    <source>
        <dbReference type="EMBL" id="VDD86878.1"/>
    </source>
</evidence>
<evidence type="ECO:0000256" key="12">
    <source>
        <dbReference type="SAM" id="Phobius"/>
    </source>
</evidence>
<evidence type="ECO:0000256" key="1">
    <source>
        <dbReference type="ARBA" id="ARBA00004448"/>
    </source>
</evidence>
<keyword evidence="8 12" id="KW-1133">Transmembrane helix</keyword>
<reference evidence="13 14" key="2">
    <citation type="submission" date="2018-10" db="EMBL/GenBank/DDBJ databases">
        <authorList>
            <consortium name="Pathogen Informatics"/>
        </authorList>
    </citation>
    <scope>NUCLEOTIDE SEQUENCE [LARGE SCALE GENOMIC DNA]</scope>
</reference>
<dbReference type="CDD" id="cd03499">
    <property type="entry name" value="SQR_TypeC_SdhC"/>
    <property type="match status" value="1"/>
</dbReference>
<dbReference type="Proteomes" id="UP000274131">
    <property type="component" value="Unassembled WGS sequence"/>
</dbReference>
<proteinExistence type="predicted"/>
<dbReference type="SUPFAM" id="SSF81343">
    <property type="entry name" value="Fumarate reductase respiratory complex transmembrane subunits"/>
    <property type="match status" value="1"/>
</dbReference>